<feature type="region of interest" description="Disordered" evidence="1">
    <location>
        <begin position="228"/>
        <end position="256"/>
    </location>
</feature>
<evidence type="ECO:0000256" key="2">
    <source>
        <dbReference type="SAM" id="Phobius"/>
    </source>
</evidence>
<evidence type="ECO:0000313" key="4">
    <source>
        <dbReference type="Proteomes" id="UP000002698"/>
    </source>
</evidence>
<dbReference type="InterPro" id="IPR045466">
    <property type="entry name" value="DUF6498"/>
</dbReference>
<keyword evidence="2" id="KW-0812">Transmembrane</keyword>
<feature type="transmembrane region" description="Helical" evidence="2">
    <location>
        <begin position="12"/>
        <end position="33"/>
    </location>
</feature>
<dbReference type="Proteomes" id="UP000002698">
    <property type="component" value="Chromosome"/>
</dbReference>
<gene>
    <name evidence="3" type="ordered locus">NP_1864A</name>
</gene>
<keyword evidence="2" id="KW-1133">Transmembrane helix</keyword>
<dbReference type="EMBL" id="CR936257">
    <property type="protein sequence ID" value="CAI49023.1"/>
    <property type="molecule type" value="Genomic_DNA"/>
</dbReference>
<keyword evidence="2" id="KW-0472">Membrane</keyword>
<accession>A0A1U7EVI5</accession>
<evidence type="ECO:0000313" key="3">
    <source>
        <dbReference type="EMBL" id="CAI49023.1"/>
    </source>
</evidence>
<dbReference type="EnsemblBacteria" id="CAI49023">
    <property type="protein sequence ID" value="CAI49023"/>
    <property type="gene ID" value="NP_1864A"/>
</dbReference>
<dbReference type="AlphaFoldDB" id="A0A1U7EVI5"/>
<dbReference type="HOGENOM" id="CLU_032880_0_0_2"/>
<dbReference type="Pfam" id="PF20108">
    <property type="entry name" value="DUF6498"/>
    <property type="match status" value="1"/>
</dbReference>
<feature type="transmembrane region" description="Helical" evidence="2">
    <location>
        <begin position="305"/>
        <end position="327"/>
    </location>
</feature>
<dbReference type="KEGG" id="nph:NP_1864A"/>
<sequence>MPSPGPPRGTTRPLTFAPMFLANLLPLVGVVWLDWSAETLVIIYVVEVLVVFPLAGLKALFAQQPPKEDRESGVISVTESDLVDKHGSVTIHERLPPVYPRNLPFASNVIAFTVWVAIFVGVAISGLGPLADAVHIPTVLVAVGGLLIGHVVELWREYFGQRRYEDVSPYAVVETPARQAFLLMFLLIVLPQTQPTAGTFVLGAFVFVKLLVDWSGFRAERGGGGRLTGWLSGPEPDAEASAAAPEPPSVPDADPSEVVATSRRSAALAAASAALTKRAPFHVPYLFVLWVLVSAFGLGGDASPLAALAVTGIIIGLFGVIVAGDVLEEILRHDAMEYRRCGDHLVAYDTRLETPQWAAPVDTLRGVDLVCDRFADRYYGTRTVTVTTGWGDSETERLVGPVDDPETLVAAFELPISDTDLTPFDRRVGAAVVAGAVLVVVAAAAMAFLPSVPPGGLFYLFFLFPVVALTLRGVWRLGY</sequence>
<protein>
    <submittedName>
        <fullName evidence="3">Uncharacterized protein</fullName>
    </submittedName>
</protein>
<proteinExistence type="predicted"/>
<dbReference type="eggNOG" id="arCOG03920">
    <property type="taxonomic scope" value="Archaea"/>
</dbReference>
<feature type="transmembrane region" description="Helical" evidence="2">
    <location>
        <begin position="456"/>
        <end position="475"/>
    </location>
</feature>
<feature type="transmembrane region" description="Helical" evidence="2">
    <location>
        <begin position="39"/>
        <end position="61"/>
    </location>
</feature>
<name>A0A1U7EVI5_NATPD</name>
<feature type="transmembrane region" description="Helical" evidence="2">
    <location>
        <begin position="109"/>
        <end position="128"/>
    </location>
</feature>
<feature type="transmembrane region" description="Helical" evidence="2">
    <location>
        <begin position="281"/>
        <end position="299"/>
    </location>
</feature>
<feature type="transmembrane region" description="Helical" evidence="2">
    <location>
        <begin position="428"/>
        <end position="450"/>
    </location>
</feature>
<organism evidence="3 4">
    <name type="scientific">Natronomonas pharaonis (strain ATCC 35678 / DSM 2160 / CIP 103997 / JCM 8858 / NBRC 14720 / NCIMB 2260 / Gabara)</name>
    <name type="common">Halobacterium pharaonis</name>
    <dbReference type="NCBI Taxonomy" id="348780"/>
    <lineage>
        <taxon>Archaea</taxon>
        <taxon>Methanobacteriati</taxon>
        <taxon>Methanobacteriota</taxon>
        <taxon>Stenosarchaea group</taxon>
        <taxon>Halobacteria</taxon>
        <taxon>Halobacteriales</taxon>
        <taxon>Natronomonadaceae</taxon>
        <taxon>Natronomonas</taxon>
    </lineage>
</organism>
<dbReference type="GeneID" id="3701281"/>
<dbReference type="RefSeq" id="WP_011322655.1">
    <property type="nucleotide sequence ID" value="NC_007426.1"/>
</dbReference>
<keyword evidence="4" id="KW-1185">Reference proteome</keyword>
<dbReference type="OrthoDB" id="169315at2157"/>
<reference evidence="3 4" key="1">
    <citation type="journal article" date="2005" name="Genome Res.">
        <title>Living with two extremes: conclusions from the genome sequence of Natronomonas pharaonis.</title>
        <authorList>
            <person name="Falb M."/>
            <person name="Pfeiffer F."/>
            <person name="Palm P."/>
            <person name="Rodewald K."/>
            <person name="Hickmann V."/>
            <person name="Tittor J."/>
            <person name="Oesterhelt D."/>
        </authorList>
    </citation>
    <scope>NUCLEOTIDE SEQUENCE [LARGE SCALE GENOMIC DNA]</scope>
    <source>
        <strain evidence="4">ATCC 35678 / DSM 2160 / CIP 103997 / JCM 8858 / NBRC 14720 / NCIMB 2260 / Gabara</strain>
    </source>
</reference>
<feature type="transmembrane region" description="Helical" evidence="2">
    <location>
        <begin position="134"/>
        <end position="155"/>
    </location>
</feature>
<evidence type="ECO:0000256" key="1">
    <source>
        <dbReference type="SAM" id="MobiDB-lite"/>
    </source>
</evidence>
<feature type="compositionally biased region" description="Low complexity" evidence="1">
    <location>
        <begin position="228"/>
        <end position="244"/>
    </location>
</feature>